<dbReference type="EMBL" id="CM045761">
    <property type="protein sequence ID" value="KAI8014467.1"/>
    <property type="molecule type" value="Genomic_DNA"/>
</dbReference>
<keyword evidence="2" id="KW-1185">Reference proteome</keyword>
<protein>
    <submittedName>
        <fullName evidence="1">Uncharacterized protein</fullName>
    </submittedName>
</protein>
<evidence type="ECO:0000313" key="2">
    <source>
        <dbReference type="Proteomes" id="UP001060215"/>
    </source>
</evidence>
<dbReference type="Proteomes" id="UP001060215">
    <property type="component" value="Chromosome 4"/>
</dbReference>
<accession>A0ACC0HNI8</accession>
<organism evidence="1 2">
    <name type="scientific">Camellia lanceoleosa</name>
    <dbReference type="NCBI Taxonomy" id="1840588"/>
    <lineage>
        <taxon>Eukaryota</taxon>
        <taxon>Viridiplantae</taxon>
        <taxon>Streptophyta</taxon>
        <taxon>Embryophyta</taxon>
        <taxon>Tracheophyta</taxon>
        <taxon>Spermatophyta</taxon>
        <taxon>Magnoliopsida</taxon>
        <taxon>eudicotyledons</taxon>
        <taxon>Gunneridae</taxon>
        <taxon>Pentapetalae</taxon>
        <taxon>asterids</taxon>
        <taxon>Ericales</taxon>
        <taxon>Theaceae</taxon>
        <taxon>Camellia</taxon>
    </lineage>
</organism>
<evidence type="ECO:0000313" key="1">
    <source>
        <dbReference type="EMBL" id="KAI8014467.1"/>
    </source>
</evidence>
<comment type="caution">
    <text evidence="1">The sequence shown here is derived from an EMBL/GenBank/DDBJ whole genome shotgun (WGS) entry which is preliminary data.</text>
</comment>
<name>A0ACC0HNI8_9ERIC</name>
<reference evidence="1 2" key="1">
    <citation type="journal article" date="2022" name="Plant J.">
        <title>Chromosome-level genome of Camellia lanceoleosa provides a valuable resource for understanding genome evolution and self-incompatibility.</title>
        <authorList>
            <person name="Gong W."/>
            <person name="Xiao S."/>
            <person name="Wang L."/>
            <person name="Liao Z."/>
            <person name="Chang Y."/>
            <person name="Mo W."/>
            <person name="Hu G."/>
            <person name="Li W."/>
            <person name="Zhao G."/>
            <person name="Zhu H."/>
            <person name="Hu X."/>
            <person name="Ji K."/>
            <person name="Xiang X."/>
            <person name="Song Q."/>
            <person name="Yuan D."/>
            <person name="Jin S."/>
            <person name="Zhang L."/>
        </authorList>
    </citation>
    <scope>NUCLEOTIDE SEQUENCE [LARGE SCALE GENOMIC DNA]</scope>
    <source>
        <strain evidence="1">SQ_2022a</strain>
    </source>
</reference>
<proteinExistence type="predicted"/>
<sequence>MSYVDFKPPPSPPPPPPPFVSLKKLTLFRSQLTDEALEAVMSTCLLLESLALHYCYGLVNVKVSGTALKEFVFYRGNHLLGANLFDVGNWDLENWDLQKSNVRILLDQLAQVEVLAANDWFLQFRLSCWTGIHKKLPTMDIKPLCPRGTCEFIEINPQAGEQLPQVSLLLQLKSIEFLYFSGYKYEMELVKLLLEKTVSLEIMSVVFEDPEQYVGVFMFQWRVPINQREFLREQVCLLTRASPRAQILFI</sequence>
<gene>
    <name evidence="1" type="ORF">LOK49_LG05G00531</name>
</gene>